<dbReference type="HOGENOM" id="CLU_919084_0_0_1"/>
<organism evidence="1">
    <name type="scientific">Dendroctonus ponderosae</name>
    <name type="common">Mountain pine beetle</name>
    <dbReference type="NCBI Taxonomy" id="77166"/>
    <lineage>
        <taxon>Eukaryota</taxon>
        <taxon>Metazoa</taxon>
        <taxon>Ecdysozoa</taxon>
        <taxon>Arthropoda</taxon>
        <taxon>Hexapoda</taxon>
        <taxon>Insecta</taxon>
        <taxon>Pterygota</taxon>
        <taxon>Neoptera</taxon>
        <taxon>Endopterygota</taxon>
        <taxon>Coleoptera</taxon>
        <taxon>Polyphaga</taxon>
        <taxon>Cucujiformia</taxon>
        <taxon>Curculionidae</taxon>
        <taxon>Scolytinae</taxon>
        <taxon>Dendroctonus</taxon>
    </lineage>
</organism>
<evidence type="ECO:0000313" key="1">
    <source>
        <dbReference type="EMBL" id="ENN78332.1"/>
    </source>
</evidence>
<feature type="non-terminal residue" evidence="1">
    <location>
        <position position="1"/>
    </location>
</feature>
<dbReference type="Gene3D" id="1.10.238.20">
    <property type="entry name" value="Pheromone/general odorant binding protein domain"/>
    <property type="match status" value="1"/>
</dbReference>
<sequence>MTAKLFIAIFVGLLTIASLQLSTAAPRPSKTELFEKNIADYLRHNKEALKELKQLGFDDHASLGRVKRQSTVEIDTNDAEIEEEKPGFFDRAAKFVVELLQRFLRWYVDSACERSLSMMAAEDICWSNKVKIVDRIQYTTKSVLNFAKEKLGLVKDEPFHPQQCDYYECIFAELKMLDPNGYPNYNKIVEWIDNNIIYNYAKTQYDTLKECNAALSQSVESDTYFSGDLIPINEGPQSLQNNCEVVREFMKCLALNATEVSSKIIRASYLYIHEEQMNTTVAVLVWPIRIILRFNTKATRMGR</sequence>
<gene>
    <name evidence="1" type="ORF">YQE_05135</name>
</gene>
<dbReference type="EMBL" id="KB740914">
    <property type="protein sequence ID" value="ENN78332.1"/>
    <property type="molecule type" value="Genomic_DNA"/>
</dbReference>
<protein>
    <submittedName>
        <fullName evidence="1">Uncharacterized protein</fullName>
    </submittedName>
</protein>
<dbReference type="GO" id="GO:0005549">
    <property type="term" value="F:odorant binding"/>
    <property type="evidence" value="ECO:0007669"/>
    <property type="project" value="InterPro"/>
</dbReference>
<accession>N6UI51</accession>
<proteinExistence type="predicted"/>
<name>N6UI51_DENPD</name>
<dbReference type="SUPFAM" id="SSF47565">
    <property type="entry name" value="Insect pheromone/odorant-binding proteins"/>
    <property type="match status" value="1"/>
</dbReference>
<dbReference type="AlphaFoldDB" id="N6UI51"/>
<dbReference type="InterPro" id="IPR036728">
    <property type="entry name" value="PBP_GOBP_sf"/>
</dbReference>
<dbReference type="OrthoDB" id="6693186at2759"/>
<reference evidence="1" key="1">
    <citation type="journal article" date="2013" name="Genome Biol.">
        <title>Draft genome of the mountain pine beetle, Dendroctonus ponderosae Hopkins, a major forest pest.</title>
        <authorList>
            <person name="Keeling C.I."/>
            <person name="Yuen M.M."/>
            <person name="Liao N.Y."/>
            <person name="Docking T.R."/>
            <person name="Chan S.K."/>
            <person name="Taylor G.A."/>
            <person name="Palmquist D.L."/>
            <person name="Jackman S.D."/>
            <person name="Nguyen A."/>
            <person name="Li M."/>
            <person name="Henderson H."/>
            <person name="Janes J.K."/>
            <person name="Zhao Y."/>
            <person name="Pandoh P."/>
            <person name="Moore R."/>
            <person name="Sperling F.A."/>
            <person name="Huber D.P."/>
            <person name="Birol I."/>
            <person name="Jones S.J."/>
            <person name="Bohlmann J."/>
        </authorList>
    </citation>
    <scope>NUCLEOTIDE SEQUENCE</scope>
</reference>